<dbReference type="SMART" id="SM00220">
    <property type="entry name" value="S_TKc"/>
    <property type="match status" value="1"/>
</dbReference>
<keyword evidence="17" id="KW-1185">Reference proteome</keyword>
<dbReference type="SUPFAM" id="SSF53822">
    <property type="entry name" value="Periplasmic binding protein-like I"/>
    <property type="match status" value="2"/>
</dbReference>
<reference evidence="16" key="1">
    <citation type="submission" date="2021-03" db="EMBL/GenBank/DDBJ databases">
        <title>Chromosome level genome of the anhydrobiotic midge Polypedilum vanderplanki.</title>
        <authorList>
            <person name="Yoshida Y."/>
            <person name="Kikawada T."/>
            <person name="Gusev O."/>
        </authorList>
    </citation>
    <scope>NUCLEOTIDE SEQUENCE</scope>
    <source>
        <strain evidence="16">NIAS01</strain>
        <tissue evidence="16">Whole body or cell culture</tissue>
    </source>
</reference>
<evidence type="ECO:0000256" key="3">
    <source>
        <dbReference type="ARBA" id="ARBA00012202"/>
    </source>
</evidence>
<dbReference type="InterPro" id="IPR001828">
    <property type="entry name" value="ANF_lig-bd_rcpt"/>
</dbReference>
<dbReference type="InterPro" id="IPR011009">
    <property type="entry name" value="Kinase-like_dom_sf"/>
</dbReference>
<dbReference type="GO" id="GO:0004383">
    <property type="term" value="F:guanylate cyclase activity"/>
    <property type="evidence" value="ECO:0007669"/>
    <property type="project" value="UniProtKB-EC"/>
</dbReference>
<dbReference type="GO" id="GO:0007168">
    <property type="term" value="P:receptor guanylyl cyclase signaling pathway"/>
    <property type="evidence" value="ECO:0007669"/>
    <property type="project" value="TreeGrafter"/>
</dbReference>
<dbReference type="EC" id="4.6.1.2" evidence="3 12"/>
<dbReference type="CDD" id="cd07302">
    <property type="entry name" value="CHD"/>
    <property type="match status" value="1"/>
</dbReference>
<evidence type="ECO:0000256" key="9">
    <source>
        <dbReference type="ARBA" id="ARBA00023239"/>
    </source>
</evidence>
<name>A0A9J6BGZ3_POLVA</name>
<dbReference type="SUPFAM" id="SSF55073">
    <property type="entry name" value="Nucleotide cyclase"/>
    <property type="match status" value="1"/>
</dbReference>
<keyword evidence="5" id="KW-0547">Nucleotide-binding</keyword>
<dbReference type="InterPro" id="IPR029787">
    <property type="entry name" value="Nucleotide_cyclase"/>
</dbReference>
<dbReference type="EMBL" id="JADBJN010000004">
    <property type="protein sequence ID" value="KAG5668928.1"/>
    <property type="molecule type" value="Genomic_DNA"/>
</dbReference>
<keyword evidence="6" id="KW-1133">Transmembrane helix</keyword>
<dbReference type="InterPro" id="IPR000719">
    <property type="entry name" value="Prot_kinase_dom"/>
</dbReference>
<dbReference type="Gene3D" id="3.40.50.2300">
    <property type="match status" value="2"/>
</dbReference>
<dbReference type="PROSITE" id="PS50125">
    <property type="entry name" value="GUANYLATE_CYCLASE_2"/>
    <property type="match status" value="1"/>
</dbReference>
<dbReference type="PROSITE" id="PS50011">
    <property type="entry name" value="PROTEIN_KINASE_DOM"/>
    <property type="match status" value="1"/>
</dbReference>
<evidence type="ECO:0000256" key="6">
    <source>
        <dbReference type="ARBA" id="ARBA00022989"/>
    </source>
</evidence>
<keyword evidence="10 12" id="KW-0141">cGMP biosynthesis</keyword>
<dbReference type="InterPro" id="IPR050401">
    <property type="entry name" value="Cyclic_nucleotide_synthase"/>
</dbReference>
<dbReference type="SMART" id="SM00044">
    <property type="entry name" value="CYCc"/>
    <property type="match status" value="1"/>
</dbReference>
<dbReference type="SUPFAM" id="SSF56112">
    <property type="entry name" value="Protein kinase-like (PK-like)"/>
    <property type="match status" value="1"/>
</dbReference>
<dbReference type="GO" id="GO:0004016">
    <property type="term" value="F:adenylate cyclase activity"/>
    <property type="evidence" value="ECO:0007669"/>
    <property type="project" value="TreeGrafter"/>
</dbReference>
<dbReference type="GO" id="GO:0043005">
    <property type="term" value="C:neuron projection"/>
    <property type="evidence" value="ECO:0007669"/>
    <property type="project" value="UniProtKB-ARBA"/>
</dbReference>
<dbReference type="GO" id="GO:0009582">
    <property type="term" value="P:detection of abiotic stimulus"/>
    <property type="evidence" value="ECO:0007669"/>
    <property type="project" value="UniProtKB-ARBA"/>
</dbReference>
<comment type="caution">
    <text evidence="16">The sequence shown here is derived from an EMBL/GenBank/DDBJ whole genome shotgun (WGS) entry which is preliminary data.</text>
</comment>
<dbReference type="GO" id="GO:0035556">
    <property type="term" value="P:intracellular signal transduction"/>
    <property type="evidence" value="ECO:0007669"/>
    <property type="project" value="InterPro"/>
</dbReference>
<dbReference type="InterPro" id="IPR028082">
    <property type="entry name" value="Peripla_BP_I"/>
</dbReference>
<dbReference type="Gene3D" id="6.10.250.780">
    <property type="match status" value="1"/>
</dbReference>
<dbReference type="InterPro" id="IPR018297">
    <property type="entry name" value="A/G_cyclase_CS"/>
</dbReference>
<evidence type="ECO:0000256" key="13">
    <source>
        <dbReference type="SAM" id="SignalP"/>
    </source>
</evidence>
<dbReference type="GO" id="GO:0001653">
    <property type="term" value="F:peptide receptor activity"/>
    <property type="evidence" value="ECO:0007669"/>
    <property type="project" value="TreeGrafter"/>
</dbReference>
<evidence type="ECO:0000256" key="2">
    <source>
        <dbReference type="ARBA" id="ARBA00004479"/>
    </source>
</evidence>
<keyword evidence="8" id="KW-0325">Glycoprotein</keyword>
<gene>
    <name evidence="16" type="ORF">PVAND_016837</name>
</gene>
<comment type="similarity">
    <text evidence="11">Belongs to the adenylyl cyclase class-4/guanylyl cyclase family.</text>
</comment>
<dbReference type="FunFam" id="3.30.70.1230:FF:000035">
    <property type="entry name" value="Guanylate cyclase"/>
    <property type="match status" value="1"/>
</dbReference>
<proteinExistence type="inferred from homology"/>
<evidence type="ECO:0000259" key="14">
    <source>
        <dbReference type="PROSITE" id="PS50011"/>
    </source>
</evidence>
<evidence type="ECO:0000256" key="1">
    <source>
        <dbReference type="ARBA" id="ARBA00001436"/>
    </source>
</evidence>
<dbReference type="GO" id="GO:0005886">
    <property type="term" value="C:plasma membrane"/>
    <property type="evidence" value="ECO:0007669"/>
    <property type="project" value="TreeGrafter"/>
</dbReference>
<dbReference type="InterPro" id="IPR001245">
    <property type="entry name" value="Ser-Thr/Tyr_kinase_cat_dom"/>
</dbReference>
<evidence type="ECO:0000259" key="15">
    <source>
        <dbReference type="PROSITE" id="PS50125"/>
    </source>
</evidence>
<comment type="catalytic activity">
    <reaction evidence="1 12">
        <text>GTP = 3',5'-cyclic GMP + diphosphate</text>
        <dbReference type="Rhea" id="RHEA:13665"/>
        <dbReference type="ChEBI" id="CHEBI:33019"/>
        <dbReference type="ChEBI" id="CHEBI:37565"/>
        <dbReference type="ChEBI" id="CHEBI:57746"/>
        <dbReference type="EC" id="4.6.1.2"/>
    </reaction>
</comment>
<evidence type="ECO:0000313" key="16">
    <source>
        <dbReference type="EMBL" id="KAG5668928.1"/>
    </source>
</evidence>
<evidence type="ECO:0000256" key="11">
    <source>
        <dbReference type="RuleBase" id="RU000405"/>
    </source>
</evidence>
<dbReference type="Gene3D" id="3.30.70.1230">
    <property type="entry name" value="Nucleotide cyclase"/>
    <property type="match status" value="1"/>
</dbReference>
<evidence type="ECO:0000256" key="12">
    <source>
        <dbReference type="RuleBase" id="RU003431"/>
    </source>
</evidence>
<protein>
    <recommendedName>
        <fullName evidence="3 12">Guanylate cyclase</fullName>
        <ecNumber evidence="3 12">4.6.1.2</ecNumber>
    </recommendedName>
</protein>
<evidence type="ECO:0000256" key="5">
    <source>
        <dbReference type="ARBA" id="ARBA00022741"/>
    </source>
</evidence>
<evidence type="ECO:0000256" key="10">
    <source>
        <dbReference type="ARBA" id="ARBA00023293"/>
    </source>
</evidence>
<dbReference type="Proteomes" id="UP001107558">
    <property type="component" value="Chromosome 4"/>
</dbReference>
<evidence type="ECO:0000313" key="17">
    <source>
        <dbReference type="Proteomes" id="UP001107558"/>
    </source>
</evidence>
<sequence length="1123" mass="128325">MKALTIVLVMLSLLTLCNGFEVCGNYKKTDKTIRIGFLSRYTTSKVILGAVPLAIEHINSNNKLLPGRVLEYQAVNIVKTSSVEIIKNMTNLMLNSIDAFIGPEDLCFNEALVASAWNIPLISYSCADMKVGNKTQFSTFARSSLGPPEKISKSVIALLSYYNWRKFIIDLSSKNNLNLTQIKEFSDYLSNKHENMEKIVDETFKKTRIYVFVGGQYAFVAFMHCLEERDLLNSGEYMVILVNDEFTFPNNDINQSDHHLYRFFSRSKKKTLNPKTFQSVLQITLTTPSSNLTQFHKEIRAKAHEKFNVPLHSRILPLFLSAKAAYLYDAVMIYAKAATQMLNSGGNIKDGTTLMQKFVFNNTFTSVQGFDWLQIGKSINNNPSSSLDLLKETLLEVKDYIDESENILILGDFNHELKWGSPLELFMLQSFGTRLFSPRELTTNARTVINGVFGRIEDYNVEVFIYESYASHHKPLVIRIFIDENGNAEGNFSLFTISYINKTYSVQQVGTFVESNSQNGIPKFQLNNKSQISWVNGNPPIDEPSECGFEGCSYNWSYAIMSCFTILGFMSFIGIIIKHYRYEQRLQSLLWKIDLKEITQLAVEDETYGYNKIMKEGNKELIIAKYRGNFVAMKRINKRAIELTRNVRKELQIMRELRHENLSQFIGVTLETSNIFIISQFYARGSLENLLTNDDLKLDEMFISSLVFDAIKGMIFLHDSEIGFHGNLRTSNCLVDSRWCLKIADFGLNEFQNGATNRYKLKNLLTKAPELFDPDAPIGTQKSDVYSFGILLYEIYGRKGPFGIGYEFNESTIPIYEDILAKLRNPQKHIRPSMNNFRAPDCVKETITLCWHKDPFERPDMKMIKLKLKELKWGLKSNIFDNIMLLMEKYASNLEELVQERTNQLVEEKKKTEGLLLRMLPKSVAETLICGHQLNAEYYDCVTIMFSDLVGFTEICSTSTPHEVVEMLNFLYSLMDSIITNFDCYKIETIGDAYMVCSGAPIRNEDHALQVASLALNIMEKVSTLEIPHKKGEFFKIRMGLHSGQVVAGIVGDKMPRYCLFGDSVNTASRMESTSEPLKIQISFDTFKLLKKYGNFVCIERDGGVTFIKGKGQMKTFWLMGKH</sequence>
<feature type="chain" id="PRO_5039944438" description="Guanylate cyclase" evidence="13">
    <location>
        <begin position="20"/>
        <end position="1123"/>
    </location>
</feature>
<feature type="domain" description="Protein kinase" evidence="14">
    <location>
        <begin position="608"/>
        <end position="871"/>
    </location>
</feature>
<dbReference type="PANTHER" id="PTHR11920:SF501">
    <property type="entry name" value="GUANYLATE CYCLASE 32E"/>
    <property type="match status" value="1"/>
</dbReference>
<evidence type="ECO:0000256" key="8">
    <source>
        <dbReference type="ARBA" id="ARBA00023180"/>
    </source>
</evidence>
<dbReference type="PROSITE" id="PS00452">
    <property type="entry name" value="GUANYLATE_CYCLASE_1"/>
    <property type="match status" value="1"/>
</dbReference>
<feature type="domain" description="Guanylate cyclase" evidence="15">
    <location>
        <begin position="943"/>
        <end position="1072"/>
    </location>
</feature>
<dbReference type="GO" id="GO:0005524">
    <property type="term" value="F:ATP binding"/>
    <property type="evidence" value="ECO:0007669"/>
    <property type="project" value="InterPro"/>
</dbReference>
<dbReference type="GO" id="GO:0009266">
    <property type="term" value="P:response to temperature stimulus"/>
    <property type="evidence" value="ECO:0007669"/>
    <property type="project" value="UniProtKB-ARBA"/>
</dbReference>
<organism evidence="16 17">
    <name type="scientific">Polypedilum vanderplanki</name>
    <name type="common">Sleeping chironomid midge</name>
    <dbReference type="NCBI Taxonomy" id="319348"/>
    <lineage>
        <taxon>Eukaryota</taxon>
        <taxon>Metazoa</taxon>
        <taxon>Ecdysozoa</taxon>
        <taxon>Arthropoda</taxon>
        <taxon>Hexapoda</taxon>
        <taxon>Insecta</taxon>
        <taxon>Pterygota</taxon>
        <taxon>Neoptera</taxon>
        <taxon>Endopterygota</taxon>
        <taxon>Diptera</taxon>
        <taxon>Nematocera</taxon>
        <taxon>Chironomoidea</taxon>
        <taxon>Chironomidae</taxon>
        <taxon>Chironominae</taxon>
        <taxon>Polypedilum</taxon>
        <taxon>Polypedilum</taxon>
    </lineage>
</organism>
<dbReference type="Gene3D" id="1.10.510.10">
    <property type="entry name" value="Transferase(Phosphotransferase) domain 1"/>
    <property type="match status" value="1"/>
</dbReference>
<dbReference type="InterPro" id="IPR001054">
    <property type="entry name" value="A/G_cyclase"/>
</dbReference>
<keyword evidence="13" id="KW-0732">Signal</keyword>
<dbReference type="AlphaFoldDB" id="A0A9J6BGZ3"/>
<dbReference type="Pfam" id="PF07714">
    <property type="entry name" value="PK_Tyr_Ser-Thr"/>
    <property type="match status" value="1"/>
</dbReference>
<keyword evidence="4" id="KW-0812">Transmembrane</keyword>
<keyword evidence="7" id="KW-0472">Membrane</keyword>
<dbReference type="Pfam" id="PF01094">
    <property type="entry name" value="ANF_receptor"/>
    <property type="match status" value="1"/>
</dbReference>
<accession>A0A9J6BGZ3</accession>
<feature type="signal peptide" evidence="13">
    <location>
        <begin position="1"/>
        <end position="19"/>
    </location>
</feature>
<comment type="subcellular location">
    <subcellularLocation>
        <location evidence="2">Membrane</location>
        <topology evidence="2">Single-pass type I membrane protein</topology>
    </subcellularLocation>
</comment>
<dbReference type="OrthoDB" id="1890790at2759"/>
<keyword evidence="9 11" id="KW-0456">Lyase</keyword>
<dbReference type="GO" id="GO:0009581">
    <property type="term" value="P:detection of external stimulus"/>
    <property type="evidence" value="ECO:0007669"/>
    <property type="project" value="UniProtKB-ARBA"/>
</dbReference>
<dbReference type="PANTHER" id="PTHR11920">
    <property type="entry name" value="GUANYLYL CYCLASE"/>
    <property type="match status" value="1"/>
</dbReference>
<evidence type="ECO:0000256" key="7">
    <source>
        <dbReference type="ARBA" id="ARBA00023136"/>
    </source>
</evidence>
<dbReference type="GO" id="GO:0004672">
    <property type="term" value="F:protein kinase activity"/>
    <property type="evidence" value="ECO:0007669"/>
    <property type="project" value="InterPro"/>
</dbReference>
<dbReference type="Pfam" id="PF00211">
    <property type="entry name" value="Guanylate_cyc"/>
    <property type="match status" value="1"/>
</dbReference>
<dbReference type="GO" id="GO:0042330">
    <property type="term" value="P:taxis"/>
    <property type="evidence" value="ECO:0007669"/>
    <property type="project" value="UniProtKB-ARBA"/>
</dbReference>
<evidence type="ECO:0000256" key="4">
    <source>
        <dbReference type="ARBA" id="ARBA00022692"/>
    </source>
</evidence>